<gene>
    <name evidence="2" type="primary">bpoC_2</name>
    <name evidence="2" type="ORF">ACRB68_34300</name>
</gene>
<organism evidence="2 3">
    <name type="scientific">Actinomadura macrotermitis</name>
    <dbReference type="NCBI Taxonomy" id="2585200"/>
    <lineage>
        <taxon>Bacteria</taxon>
        <taxon>Bacillati</taxon>
        <taxon>Actinomycetota</taxon>
        <taxon>Actinomycetes</taxon>
        <taxon>Streptosporangiales</taxon>
        <taxon>Thermomonosporaceae</taxon>
        <taxon>Actinomadura</taxon>
    </lineage>
</organism>
<dbReference type="AlphaFoldDB" id="A0A7K0BW21"/>
<dbReference type="PANTHER" id="PTHR43798:SF33">
    <property type="entry name" value="HYDROLASE, PUTATIVE (AFU_ORTHOLOGUE AFUA_2G14860)-RELATED"/>
    <property type="match status" value="1"/>
</dbReference>
<name>A0A7K0BW21_9ACTN</name>
<dbReference type="GO" id="GO:0016020">
    <property type="term" value="C:membrane"/>
    <property type="evidence" value="ECO:0007669"/>
    <property type="project" value="TreeGrafter"/>
</dbReference>
<dbReference type="SUPFAM" id="SSF53474">
    <property type="entry name" value="alpha/beta-Hydrolases"/>
    <property type="match status" value="1"/>
</dbReference>
<dbReference type="Gene3D" id="3.40.50.1820">
    <property type="entry name" value="alpha/beta hydrolase"/>
    <property type="match status" value="1"/>
</dbReference>
<evidence type="ECO:0000313" key="3">
    <source>
        <dbReference type="Proteomes" id="UP000487268"/>
    </source>
</evidence>
<dbReference type="InterPro" id="IPR050266">
    <property type="entry name" value="AB_hydrolase_sf"/>
</dbReference>
<dbReference type="Proteomes" id="UP000487268">
    <property type="component" value="Unassembled WGS sequence"/>
</dbReference>
<evidence type="ECO:0000313" key="2">
    <source>
        <dbReference type="EMBL" id="MQY05357.1"/>
    </source>
</evidence>
<dbReference type="InterPro" id="IPR029058">
    <property type="entry name" value="AB_hydrolase_fold"/>
</dbReference>
<keyword evidence="3" id="KW-1185">Reference proteome</keyword>
<keyword evidence="2" id="KW-0575">Peroxidase</keyword>
<feature type="domain" description="AB hydrolase-1" evidence="1">
    <location>
        <begin position="20"/>
        <end position="244"/>
    </location>
</feature>
<dbReference type="EC" id="1.11.1.18" evidence="2"/>
<protein>
    <submittedName>
        <fullName evidence="2">Putative non-heme bromoperoxidase BpoC</fullName>
        <ecNumber evidence="2">1.11.1.18</ecNumber>
    </submittedName>
</protein>
<dbReference type="Pfam" id="PF00561">
    <property type="entry name" value="Abhydrolase_1"/>
    <property type="match status" value="1"/>
</dbReference>
<dbReference type="RefSeq" id="WP_153533422.1">
    <property type="nucleotide sequence ID" value="NZ_WEGH01000002.1"/>
</dbReference>
<evidence type="ECO:0000259" key="1">
    <source>
        <dbReference type="Pfam" id="PF00561"/>
    </source>
</evidence>
<dbReference type="PANTHER" id="PTHR43798">
    <property type="entry name" value="MONOACYLGLYCEROL LIPASE"/>
    <property type="match status" value="1"/>
</dbReference>
<proteinExistence type="predicted"/>
<dbReference type="PRINTS" id="PR00111">
    <property type="entry name" value="ABHYDROLASE"/>
</dbReference>
<reference evidence="2 3" key="1">
    <citation type="submission" date="2019-10" db="EMBL/GenBank/DDBJ databases">
        <title>Actinomadura rubteroloni sp. nov. and Actinomadura macrotermitis sp. nov., isolated from the gut of fungus growing-termite Macrotermes natalensis.</title>
        <authorList>
            <person name="Benndorf R."/>
            <person name="Martin K."/>
            <person name="Kuefner M."/>
            <person name="De Beer W."/>
            <person name="Kaster A.-K."/>
            <person name="Vollmers J."/>
            <person name="Poulsen M."/>
            <person name="Beemelmanns C."/>
        </authorList>
    </citation>
    <scope>NUCLEOTIDE SEQUENCE [LARGE SCALE GENOMIC DNA]</scope>
    <source>
        <strain evidence="2 3">RB68</strain>
    </source>
</reference>
<dbReference type="GO" id="GO:0019806">
    <property type="term" value="F:bromide peroxidase activity"/>
    <property type="evidence" value="ECO:0007669"/>
    <property type="project" value="UniProtKB-EC"/>
</dbReference>
<keyword evidence="2" id="KW-0560">Oxidoreductase</keyword>
<sequence>MPEITVGNARIRYRVEGSGPALVLVHGTGGGSDMWLGVLDAFTAGHTVILPDLSGSDSAEDDGGELTIEGLAAQVAAVIEDAGAGPADVVGFSLGAAVTAAVAATRPDLVRRLVAVAGWSHAGDEYLRNLMTVWRDIAGVPAAFGRLGTFTAFSRDHLNRIGREAVEQNTAYMKPTPGTLRQLDLNLRLDVRPLLPQIQAPTLVVGCTQDATIPVQNAREFHTAIPGASYAELDTGHVGLFERPEEFIALVTGFLK</sequence>
<dbReference type="InterPro" id="IPR000073">
    <property type="entry name" value="AB_hydrolase_1"/>
</dbReference>
<comment type="caution">
    <text evidence="2">The sequence shown here is derived from an EMBL/GenBank/DDBJ whole genome shotgun (WGS) entry which is preliminary data.</text>
</comment>
<accession>A0A7K0BW21</accession>
<dbReference type="EMBL" id="WEGH01000002">
    <property type="protein sequence ID" value="MQY05357.1"/>
    <property type="molecule type" value="Genomic_DNA"/>
</dbReference>
<dbReference type="OrthoDB" id="3866834at2"/>